<keyword evidence="7" id="KW-0963">Cytoplasm</keyword>
<comment type="subcellular location">
    <subcellularLocation>
        <location evidence="7">Cytoplasm</location>
    </subcellularLocation>
</comment>
<dbReference type="InterPro" id="IPR020549">
    <property type="entry name" value="YbeY_CS"/>
</dbReference>
<dbReference type="OrthoDB" id="9807740at2"/>
<keyword evidence="2 7" id="KW-0540">Nuclease</keyword>
<keyword evidence="4 7" id="KW-0255">Endonuclease</keyword>
<dbReference type="PANTHER" id="PTHR46986">
    <property type="entry name" value="ENDORIBONUCLEASE YBEY, CHLOROPLASTIC"/>
    <property type="match status" value="1"/>
</dbReference>
<dbReference type="GO" id="GO:0008270">
    <property type="term" value="F:zinc ion binding"/>
    <property type="evidence" value="ECO:0007669"/>
    <property type="project" value="UniProtKB-UniRule"/>
</dbReference>
<keyword evidence="3 7" id="KW-0479">Metal-binding</keyword>
<dbReference type="RefSeq" id="WP_133331020.1">
    <property type="nucleotide sequence ID" value="NZ_SMYL01000015.1"/>
</dbReference>
<dbReference type="HAMAP" id="MF_00009">
    <property type="entry name" value="Endoribonucl_YbeY"/>
    <property type="match status" value="1"/>
</dbReference>
<dbReference type="AlphaFoldDB" id="A0A4R5VRW9"/>
<keyword evidence="5 7" id="KW-0378">Hydrolase</keyword>
<dbReference type="Gene3D" id="3.40.390.30">
    <property type="entry name" value="Metalloproteases ('zincins'), catalytic domain"/>
    <property type="match status" value="1"/>
</dbReference>
<organism evidence="8 9">
    <name type="scientific">Sapientia aquatica</name>
    <dbReference type="NCBI Taxonomy" id="1549640"/>
    <lineage>
        <taxon>Bacteria</taxon>
        <taxon>Pseudomonadati</taxon>
        <taxon>Pseudomonadota</taxon>
        <taxon>Betaproteobacteria</taxon>
        <taxon>Burkholderiales</taxon>
        <taxon>Oxalobacteraceae</taxon>
        <taxon>Sapientia</taxon>
    </lineage>
</organism>
<dbReference type="GO" id="GO:0004222">
    <property type="term" value="F:metalloendopeptidase activity"/>
    <property type="evidence" value="ECO:0007669"/>
    <property type="project" value="InterPro"/>
</dbReference>
<comment type="caution">
    <text evidence="8">The sequence shown here is derived from an EMBL/GenBank/DDBJ whole genome shotgun (WGS) entry which is preliminary data.</text>
</comment>
<dbReference type="GO" id="GO:0006364">
    <property type="term" value="P:rRNA processing"/>
    <property type="evidence" value="ECO:0007669"/>
    <property type="project" value="UniProtKB-UniRule"/>
</dbReference>
<evidence type="ECO:0000256" key="7">
    <source>
        <dbReference type="HAMAP-Rule" id="MF_00009"/>
    </source>
</evidence>
<keyword evidence="7" id="KW-0698">rRNA processing</keyword>
<dbReference type="Pfam" id="PF02130">
    <property type="entry name" value="YbeY"/>
    <property type="match status" value="1"/>
</dbReference>
<evidence type="ECO:0000256" key="6">
    <source>
        <dbReference type="ARBA" id="ARBA00022833"/>
    </source>
</evidence>
<dbReference type="InterPro" id="IPR002036">
    <property type="entry name" value="YbeY"/>
</dbReference>
<dbReference type="NCBIfam" id="TIGR00043">
    <property type="entry name" value="rRNA maturation RNase YbeY"/>
    <property type="match status" value="1"/>
</dbReference>
<keyword evidence="7" id="KW-0690">Ribosome biogenesis</keyword>
<feature type="binding site" evidence="7">
    <location>
        <position position="113"/>
    </location>
    <ligand>
        <name>Zn(2+)</name>
        <dbReference type="ChEBI" id="CHEBI:29105"/>
        <note>catalytic</note>
    </ligand>
</feature>
<evidence type="ECO:0000256" key="5">
    <source>
        <dbReference type="ARBA" id="ARBA00022801"/>
    </source>
</evidence>
<gene>
    <name evidence="7 8" type="primary">ybeY</name>
    <name evidence="8" type="ORF">E2I14_17750</name>
</gene>
<comment type="cofactor">
    <cofactor evidence="7">
        <name>Zn(2+)</name>
        <dbReference type="ChEBI" id="CHEBI:29105"/>
    </cofactor>
    <text evidence="7">Binds 1 zinc ion.</text>
</comment>
<protein>
    <recommendedName>
        <fullName evidence="7">Endoribonuclease YbeY</fullName>
        <ecNumber evidence="7">3.1.-.-</ecNumber>
    </recommendedName>
</protein>
<comment type="function">
    <text evidence="7">Single strand-specific metallo-endoribonuclease involved in late-stage 70S ribosome quality control and in maturation of the 3' terminus of the 16S rRNA.</text>
</comment>
<dbReference type="GO" id="GO:0005737">
    <property type="term" value="C:cytoplasm"/>
    <property type="evidence" value="ECO:0007669"/>
    <property type="project" value="UniProtKB-SubCell"/>
</dbReference>
<dbReference type="Proteomes" id="UP000294829">
    <property type="component" value="Unassembled WGS sequence"/>
</dbReference>
<sequence>MSAKPKLSLTLQFPDERLKKQLPKALLKSAVQAALFAPAEITLRFVDAAEGKILNRDFRGKDYATNVLTFAYTEDEHAETTQADIILCTDVLQQEAEAQNKTIHDHALHLIVHGVLHAQGYDHLDDEEAEEMEGLEAEILATLGVANPYADDGKPL</sequence>
<evidence type="ECO:0000313" key="8">
    <source>
        <dbReference type="EMBL" id="TDK60630.1"/>
    </source>
</evidence>
<dbReference type="EMBL" id="SMYL01000015">
    <property type="protein sequence ID" value="TDK60630.1"/>
    <property type="molecule type" value="Genomic_DNA"/>
</dbReference>
<keyword evidence="6 7" id="KW-0862">Zinc</keyword>
<dbReference type="EC" id="3.1.-.-" evidence="7"/>
<keyword evidence="9" id="KW-1185">Reference proteome</keyword>
<dbReference type="PANTHER" id="PTHR46986:SF1">
    <property type="entry name" value="ENDORIBONUCLEASE YBEY, CHLOROPLASTIC"/>
    <property type="match status" value="1"/>
</dbReference>
<name>A0A4R5VRW9_9BURK</name>
<evidence type="ECO:0000256" key="1">
    <source>
        <dbReference type="ARBA" id="ARBA00010875"/>
    </source>
</evidence>
<dbReference type="SUPFAM" id="SSF55486">
    <property type="entry name" value="Metalloproteases ('zincins'), catalytic domain"/>
    <property type="match status" value="1"/>
</dbReference>
<dbReference type="PROSITE" id="PS01306">
    <property type="entry name" value="UPF0054"/>
    <property type="match status" value="1"/>
</dbReference>
<evidence type="ECO:0000256" key="2">
    <source>
        <dbReference type="ARBA" id="ARBA00022722"/>
    </source>
</evidence>
<comment type="similarity">
    <text evidence="1 7">Belongs to the endoribonuclease YbeY family.</text>
</comment>
<accession>A0A4R5VRW9</accession>
<feature type="binding site" evidence="7">
    <location>
        <position position="117"/>
    </location>
    <ligand>
        <name>Zn(2+)</name>
        <dbReference type="ChEBI" id="CHEBI:29105"/>
        <note>catalytic</note>
    </ligand>
</feature>
<proteinExistence type="inferred from homology"/>
<evidence type="ECO:0000313" key="9">
    <source>
        <dbReference type="Proteomes" id="UP000294829"/>
    </source>
</evidence>
<feature type="binding site" evidence="7">
    <location>
        <position position="123"/>
    </location>
    <ligand>
        <name>Zn(2+)</name>
        <dbReference type="ChEBI" id="CHEBI:29105"/>
        <note>catalytic</note>
    </ligand>
</feature>
<reference evidence="8 9" key="1">
    <citation type="submission" date="2019-03" db="EMBL/GenBank/DDBJ databases">
        <title>Sapientia aquatica gen. nov., sp. nov., isolated from a crater lake.</title>
        <authorList>
            <person name="Felfoldi T."/>
            <person name="Szabo A."/>
            <person name="Toth E."/>
            <person name="Schumann P."/>
            <person name="Keki Z."/>
            <person name="Marialigeti K."/>
            <person name="Mathe I."/>
        </authorList>
    </citation>
    <scope>NUCLEOTIDE SEQUENCE [LARGE SCALE GENOMIC DNA]</scope>
    <source>
        <strain evidence="8 9">SA-152</strain>
    </source>
</reference>
<dbReference type="GO" id="GO:0004521">
    <property type="term" value="F:RNA endonuclease activity"/>
    <property type="evidence" value="ECO:0007669"/>
    <property type="project" value="UniProtKB-UniRule"/>
</dbReference>
<evidence type="ECO:0000256" key="4">
    <source>
        <dbReference type="ARBA" id="ARBA00022759"/>
    </source>
</evidence>
<evidence type="ECO:0000256" key="3">
    <source>
        <dbReference type="ARBA" id="ARBA00022723"/>
    </source>
</evidence>
<dbReference type="InterPro" id="IPR023091">
    <property type="entry name" value="MetalPrtase_cat_dom_sf_prd"/>
</dbReference>